<dbReference type="SUPFAM" id="SSF100939">
    <property type="entry name" value="SPOC domain-like"/>
    <property type="match status" value="1"/>
</dbReference>
<evidence type="ECO:0000256" key="5">
    <source>
        <dbReference type="ARBA" id="ARBA00022763"/>
    </source>
</evidence>
<evidence type="ECO:0000313" key="18">
    <source>
        <dbReference type="EMBL" id="GMN63081.1"/>
    </source>
</evidence>
<name>A0AA88J7J8_FICCA</name>
<evidence type="ECO:0000256" key="8">
    <source>
        <dbReference type="ARBA" id="ARBA00022840"/>
    </source>
</evidence>
<dbReference type="GO" id="GO:0000723">
    <property type="term" value="P:telomere maintenance"/>
    <property type="evidence" value="ECO:0007669"/>
    <property type="project" value="InterPro"/>
</dbReference>
<dbReference type="Gene3D" id="1.10.1600.10">
    <property type="match status" value="1"/>
</dbReference>
<evidence type="ECO:0000256" key="16">
    <source>
        <dbReference type="ARBA" id="ARBA00083456"/>
    </source>
</evidence>
<dbReference type="GO" id="GO:0042162">
    <property type="term" value="F:telomeric DNA binding"/>
    <property type="evidence" value="ECO:0007669"/>
    <property type="project" value="InterPro"/>
</dbReference>
<accession>A0AA88J7J8</accession>
<keyword evidence="6" id="KW-0378">Hydrolase</keyword>
<dbReference type="InterPro" id="IPR005160">
    <property type="entry name" value="Ku_C"/>
</dbReference>
<dbReference type="FunFam" id="1.10.720.30:FF:000021">
    <property type="entry name" value="ATP-dependent DNA helicase 2 subunit KU70"/>
    <property type="match status" value="1"/>
</dbReference>
<dbReference type="FunFam" id="3.40.50.410:FF:000068">
    <property type="entry name" value="ATP-dependent DNA helicase 2 subunit KU70"/>
    <property type="match status" value="1"/>
</dbReference>
<dbReference type="Pfam" id="PF02037">
    <property type="entry name" value="SAP"/>
    <property type="match status" value="1"/>
</dbReference>
<evidence type="ECO:0000256" key="4">
    <source>
        <dbReference type="ARBA" id="ARBA00022741"/>
    </source>
</evidence>
<dbReference type="GO" id="GO:0043564">
    <property type="term" value="C:Ku70:Ku80 complex"/>
    <property type="evidence" value="ECO:0007669"/>
    <property type="project" value="InterPro"/>
</dbReference>
<dbReference type="FunFam" id="1.10.1600.10:FF:000003">
    <property type="entry name" value="ATP-dependent DNA helicase 2 subunit KU70"/>
    <property type="match status" value="1"/>
</dbReference>
<dbReference type="Pfam" id="PF03731">
    <property type="entry name" value="Ku_N"/>
    <property type="match status" value="1"/>
</dbReference>
<evidence type="ECO:0000256" key="14">
    <source>
        <dbReference type="ARBA" id="ARBA00069032"/>
    </source>
</evidence>
<evidence type="ECO:0000256" key="11">
    <source>
        <dbReference type="ARBA" id="ARBA00023204"/>
    </source>
</evidence>
<dbReference type="InterPro" id="IPR036361">
    <property type="entry name" value="SAP_dom_sf"/>
</dbReference>
<dbReference type="PIRSF" id="PIRSF003033">
    <property type="entry name" value="Ku70"/>
    <property type="match status" value="1"/>
</dbReference>
<evidence type="ECO:0000256" key="10">
    <source>
        <dbReference type="ARBA" id="ARBA00023172"/>
    </source>
</evidence>
<keyword evidence="10" id="KW-0233">DNA recombination</keyword>
<dbReference type="SMART" id="SM00513">
    <property type="entry name" value="SAP"/>
    <property type="match status" value="1"/>
</dbReference>
<evidence type="ECO:0000256" key="2">
    <source>
        <dbReference type="ARBA" id="ARBA00005240"/>
    </source>
</evidence>
<evidence type="ECO:0000256" key="15">
    <source>
        <dbReference type="ARBA" id="ARBA00079373"/>
    </source>
</evidence>
<protein>
    <recommendedName>
        <fullName evidence="14">ATP-dependent DNA helicase 2 subunit KU70</fullName>
        <ecNumber evidence="3">3.6.4.12</ecNumber>
    </recommendedName>
    <alternativeName>
        <fullName evidence="16">ATP-dependent DNA helicase 2 subunit 1</fullName>
    </alternativeName>
    <alternativeName>
        <fullName evidence="15">ATP-dependent DNA helicase II 70 kDa subunit</fullName>
    </alternativeName>
</protein>
<dbReference type="InterPro" id="IPR016194">
    <property type="entry name" value="SPOC-like_C_dom_sf"/>
</dbReference>
<dbReference type="Gene3D" id="1.10.720.30">
    <property type="entry name" value="SAP domain"/>
    <property type="match status" value="1"/>
</dbReference>
<dbReference type="InterPro" id="IPR047087">
    <property type="entry name" value="KU70_core_dom"/>
</dbReference>
<dbReference type="GO" id="GO:0006303">
    <property type="term" value="P:double-strand break repair via nonhomologous end joining"/>
    <property type="evidence" value="ECO:0007669"/>
    <property type="project" value="InterPro"/>
</dbReference>
<sequence length="646" mass="73166">MELDPDDIFRDEDDDPDNDFYEEPDLQMDFPTSDFLTFHRISRPDSGFDLGFFICQHWQEDDKDETHFHIALSCISQSLKTQIINRSYDEVAICFFNTREKKNLQDLNGIYVFNVADRDDIDRPTARLIKEFDLVEESFTKEIGSKYGIVSGSRENSLYNAIWVAQALLRKGSAKTADKRILLFTNEDDPFGSFKGASKIDMTKTTLQRAEDARGLGISIELLPLGRPEEEFNVSLFYAGLIGLEGDELAQFIPSAGQKLEDMKDQLRKRMFTKRIVRKINFSIANGLSIELDSYALIRPTVPVLFFELGNDFFSSEWYLSCPIDSMQTERSFFCADTGAVLQESTKRVQIYKNKTVKLSVDELSEIKRVAPGNLCLLGFKLLSCLKDYHNLRPSTFLFPSDEDIIGSTRLFIALHRSMLRLERFAVAFYGSTSRPQLVALVAQEEVIKGGGQVEPPGLHMIYLPYSDDIRDIEELHSDSNVAAPSANEEQIKKAAALMKRIDLKEFSVCQFANPALQRHYAVLQALALEEDEIPEIKDETVPDEEGMSRPGVVKSLEEFKLAVYGENYDEENDHEKASEASKKRKATAELAAKEAANYDWGELADNGKLKDLTVAELKYYLTAHNLPVAGKKEALISRILTHMGK</sequence>
<reference evidence="18" key="1">
    <citation type="submission" date="2023-07" db="EMBL/GenBank/DDBJ databases">
        <title>draft genome sequence of fig (Ficus carica).</title>
        <authorList>
            <person name="Takahashi T."/>
            <person name="Nishimura K."/>
        </authorList>
    </citation>
    <scope>NUCLEOTIDE SEQUENCE</scope>
</reference>
<dbReference type="Gene3D" id="4.10.970.10">
    <property type="entry name" value="Ku70, bridge and pillars"/>
    <property type="match status" value="1"/>
</dbReference>
<dbReference type="GO" id="GO:0003678">
    <property type="term" value="F:DNA helicase activity"/>
    <property type="evidence" value="ECO:0007669"/>
    <property type="project" value="UniProtKB-EC"/>
</dbReference>
<keyword evidence="4" id="KW-0547">Nucleotide-binding</keyword>
<gene>
    <name evidence="18" type="ORF">TIFTF001_032160</name>
</gene>
<keyword evidence="19" id="KW-1185">Reference proteome</keyword>
<dbReference type="PROSITE" id="PS50800">
    <property type="entry name" value="SAP"/>
    <property type="match status" value="1"/>
</dbReference>
<evidence type="ECO:0000256" key="1">
    <source>
        <dbReference type="ARBA" id="ARBA00004123"/>
    </source>
</evidence>
<dbReference type="GO" id="GO:0016787">
    <property type="term" value="F:hydrolase activity"/>
    <property type="evidence" value="ECO:0007669"/>
    <property type="project" value="UniProtKB-KW"/>
</dbReference>
<evidence type="ECO:0000259" key="17">
    <source>
        <dbReference type="PROSITE" id="PS50800"/>
    </source>
</evidence>
<dbReference type="InterPro" id="IPR006165">
    <property type="entry name" value="Ku70"/>
</dbReference>
<keyword evidence="12" id="KW-0539">Nucleus</keyword>
<evidence type="ECO:0000256" key="9">
    <source>
        <dbReference type="ARBA" id="ARBA00023125"/>
    </source>
</evidence>
<evidence type="ECO:0000256" key="7">
    <source>
        <dbReference type="ARBA" id="ARBA00022806"/>
    </source>
</evidence>
<dbReference type="EC" id="3.6.4.12" evidence="3"/>
<dbReference type="InterPro" id="IPR005161">
    <property type="entry name" value="Ku_N"/>
</dbReference>
<feature type="domain" description="SAP" evidence="17">
    <location>
        <begin position="610"/>
        <end position="644"/>
    </location>
</feature>
<organism evidence="18 19">
    <name type="scientific">Ficus carica</name>
    <name type="common">Common fig</name>
    <dbReference type="NCBI Taxonomy" id="3494"/>
    <lineage>
        <taxon>Eukaryota</taxon>
        <taxon>Viridiplantae</taxon>
        <taxon>Streptophyta</taxon>
        <taxon>Embryophyta</taxon>
        <taxon>Tracheophyta</taxon>
        <taxon>Spermatophyta</taxon>
        <taxon>Magnoliopsida</taxon>
        <taxon>eudicotyledons</taxon>
        <taxon>Gunneridae</taxon>
        <taxon>Pentapetalae</taxon>
        <taxon>rosids</taxon>
        <taxon>fabids</taxon>
        <taxon>Rosales</taxon>
        <taxon>Moraceae</taxon>
        <taxon>Ficeae</taxon>
        <taxon>Ficus</taxon>
    </lineage>
</organism>
<dbReference type="SMART" id="SM00559">
    <property type="entry name" value="Ku78"/>
    <property type="match status" value="1"/>
</dbReference>
<evidence type="ECO:0000256" key="12">
    <source>
        <dbReference type="ARBA" id="ARBA00023242"/>
    </source>
</evidence>
<dbReference type="GO" id="GO:0005524">
    <property type="term" value="F:ATP binding"/>
    <property type="evidence" value="ECO:0007669"/>
    <property type="project" value="UniProtKB-KW"/>
</dbReference>
<proteinExistence type="inferred from homology"/>
<dbReference type="InterPro" id="IPR027388">
    <property type="entry name" value="Ku70_bridge/pillars_dom_sf"/>
</dbReference>
<dbReference type="Gene3D" id="3.40.50.410">
    <property type="entry name" value="von Willebrand factor, type A domain"/>
    <property type="match status" value="1"/>
</dbReference>
<dbReference type="GO" id="GO:0006310">
    <property type="term" value="P:DNA recombination"/>
    <property type="evidence" value="ECO:0007669"/>
    <property type="project" value="UniProtKB-KW"/>
</dbReference>
<dbReference type="GO" id="GO:0003684">
    <property type="term" value="F:damaged DNA binding"/>
    <property type="evidence" value="ECO:0007669"/>
    <property type="project" value="InterPro"/>
</dbReference>
<dbReference type="InterPro" id="IPR006164">
    <property type="entry name" value="DNA_bd_Ku70/Ku80"/>
</dbReference>
<dbReference type="NCBIfam" id="TIGR00578">
    <property type="entry name" value="ku70"/>
    <property type="match status" value="1"/>
</dbReference>
<dbReference type="Pfam" id="PF02735">
    <property type="entry name" value="Ku"/>
    <property type="match status" value="1"/>
</dbReference>
<dbReference type="EMBL" id="BTGU01000141">
    <property type="protein sequence ID" value="GMN63081.1"/>
    <property type="molecule type" value="Genomic_DNA"/>
</dbReference>
<comment type="similarity">
    <text evidence="2">Belongs to the ku70 family.</text>
</comment>
<dbReference type="Proteomes" id="UP001187192">
    <property type="component" value="Unassembled WGS sequence"/>
</dbReference>
<dbReference type="InterPro" id="IPR036465">
    <property type="entry name" value="vWFA_dom_sf"/>
</dbReference>
<keyword evidence="7" id="KW-0347">Helicase</keyword>
<comment type="caution">
    <text evidence="18">The sequence shown here is derived from an EMBL/GenBank/DDBJ whole genome shotgun (WGS) entry which is preliminary data.</text>
</comment>
<comment type="subcellular location">
    <subcellularLocation>
        <location evidence="1">Nucleus</location>
    </subcellularLocation>
</comment>
<dbReference type="AlphaFoldDB" id="A0AA88J7J8"/>
<dbReference type="CDD" id="cd00788">
    <property type="entry name" value="KU70"/>
    <property type="match status" value="1"/>
</dbReference>
<evidence type="ECO:0000313" key="19">
    <source>
        <dbReference type="Proteomes" id="UP001187192"/>
    </source>
</evidence>
<dbReference type="GO" id="GO:0003690">
    <property type="term" value="F:double-stranded DNA binding"/>
    <property type="evidence" value="ECO:0007669"/>
    <property type="project" value="TreeGrafter"/>
</dbReference>
<dbReference type="PANTHER" id="PTHR12604:SF2">
    <property type="entry name" value="X-RAY REPAIR CROSS-COMPLEMENTING PROTEIN 6"/>
    <property type="match status" value="1"/>
</dbReference>
<keyword evidence="5" id="KW-0227">DNA damage</keyword>
<keyword evidence="11" id="KW-0234">DNA repair</keyword>
<dbReference type="PANTHER" id="PTHR12604">
    <property type="entry name" value="KU AUTOANTIGEN DNA HELICASE"/>
    <property type="match status" value="1"/>
</dbReference>
<evidence type="ECO:0000256" key="13">
    <source>
        <dbReference type="ARBA" id="ARBA00047995"/>
    </source>
</evidence>
<keyword evidence="9" id="KW-0238">DNA-binding</keyword>
<keyword evidence="8" id="KW-0067">ATP-binding</keyword>
<dbReference type="FunFam" id="2.40.290.10:FF:000001">
    <property type="entry name" value="X-ray repair cross complementing 6"/>
    <property type="match status" value="1"/>
</dbReference>
<dbReference type="Pfam" id="PF03730">
    <property type="entry name" value="Ku_C"/>
    <property type="match status" value="1"/>
</dbReference>
<dbReference type="SUPFAM" id="SSF53300">
    <property type="entry name" value="vWA-like"/>
    <property type="match status" value="1"/>
</dbReference>
<dbReference type="Gene3D" id="2.40.290.10">
    <property type="match status" value="1"/>
</dbReference>
<dbReference type="SUPFAM" id="SSF68906">
    <property type="entry name" value="SAP domain"/>
    <property type="match status" value="1"/>
</dbReference>
<evidence type="ECO:0000256" key="6">
    <source>
        <dbReference type="ARBA" id="ARBA00022801"/>
    </source>
</evidence>
<dbReference type="InterPro" id="IPR003034">
    <property type="entry name" value="SAP_dom"/>
</dbReference>
<evidence type="ECO:0000256" key="3">
    <source>
        <dbReference type="ARBA" id="ARBA00012551"/>
    </source>
</evidence>
<comment type="catalytic activity">
    <reaction evidence="13">
        <text>ATP + H2O = ADP + phosphate + H(+)</text>
        <dbReference type="Rhea" id="RHEA:13065"/>
        <dbReference type="ChEBI" id="CHEBI:15377"/>
        <dbReference type="ChEBI" id="CHEBI:15378"/>
        <dbReference type="ChEBI" id="CHEBI:30616"/>
        <dbReference type="ChEBI" id="CHEBI:43474"/>
        <dbReference type="ChEBI" id="CHEBI:456216"/>
        <dbReference type="EC" id="3.6.4.12"/>
    </reaction>
</comment>
<dbReference type="CDD" id="cd01458">
    <property type="entry name" value="vWA_ku"/>
    <property type="match status" value="1"/>
</dbReference>